<dbReference type="AlphaFoldDB" id="A0A4W5QDH9"/>
<dbReference type="Ensembl" id="ENSHHUT00000072875.1">
    <property type="protein sequence ID" value="ENSHHUP00000070529.1"/>
    <property type="gene ID" value="ENSHHUG00000041471.1"/>
</dbReference>
<dbReference type="PANTHER" id="PTHR13720">
    <property type="entry name" value="WD-40 REPEAT PROTEIN"/>
    <property type="match status" value="1"/>
</dbReference>
<reference evidence="6" key="3">
    <citation type="submission" date="2025-09" db="UniProtKB">
        <authorList>
            <consortium name="Ensembl"/>
        </authorList>
    </citation>
    <scope>IDENTIFICATION</scope>
</reference>
<protein>
    <recommendedName>
        <fullName evidence="5">EML-like second beta-propeller domain-containing protein</fullName>
    </recommendedName>
</protein>
<dbReference type="InterPro" id="IPR001680">
    <property type="entry name" value="WD40_rpt"/>
</dbReference>
<proteinExistence type="predicted"/>
<reference evidence="6" key="2">
    <citation type="submission" date="2025-08" db="UniProtKB">
        <authorList>
            <consortium name="Ensembl"/>
        </authorList>
    </citation>
    <scope>IDENTIFICATION</scope>
</reference>
<evidence type="ECO:0000313" key="6">
    <source>
        <dbReference type="Ensembl" id="ENSHHUP00000070529.1"/>
    </source>
</evidence>
<dbReference type="GeneTree" id="ENSGT00940000158434"/>
<feature type="repeat" description="WD" evidence="3">
    <location>
        <begin position="65"/>
        <end position="99"/>
    </location>
</feature>
<dbReference type="InterPro" id="IPR055442">
    <property type="entry name" value="Beta-prop_EML-like_2nd"/>
</dbReference>
<dbReference type="InterPro" id="IPR050630">
    <property type="entry name" value="WD_repeat_EMAP"/>
</dbReference>
<dbReference type="PANTHER" id="PTHR13720:SF11">
    <property type="entry name" value="ECHINODERM MICROTUBULE-ASSOCIATED PROTEIN-LIKE 4"/>
    <property type="match status" value="1"/>
</dbReference>
<accession>A0A4W5QDH9</accession>
<evidence type="ECO:0000256" key="3">
    <source>
        <dbReference type="PROSITE-ProRule" id="PRU00221"/>
    </source>
</evidence>
<dbReference type="SUPFAM" id="SSF50978">
    <property type="entry name" value="WD40 repeat-like"/>
    <property type="match status" value="1"/>
</dbReference>
<dbReference type="Gene3D" id="2.130.10.10">
    <property type="entry name" value="YVTN repeat-like/Quinoprotein amine dehydrogenase"/>
    <property type="match status" value="1"/>
</dbReference>
<organism evidence="6 7">
    <name type="scientific">Hucho hucho</name>
    <name type="common">huchen</name>
    <dbReference type="NCBI Taxonomy" id="62062"/>
    <lineage>
        <taxon>Eukaryota</taxon>
        <taxon>Metazoa</taxon>
        <taxon>Chordata</taxon>
        <taxon>Craniata</taxon>
        <taxon>Vertebrata</taxon>
        <taxon>Euteleostomi</taxon>
        <taxon>Actinopterygii</taxon>
        <taxon>Neopterygii</taxon>
        <taxon>Teleostei</taxon>
        <taxon>Protacanthopterygii</taxon>
        <taxon>Salmoniformes</taxon>
        <taxon>Salmonidae</taxon>
        <taxon>Salmoninae</taxon>
        <taxon>Hucho</taxon>
    </lineage>
</organism>
<reference evidence="7" key="1">
    <citation type="submission" date="2018-06" db="EMBL/GenBank/DDBJ databases">
        <title>Genome assembly of Danube salmon.</title>
        <authorList>
            <person name="Macqueen D.J."/>
            <person name="Gundappa M.K."/>
        </authorList>
    </citation>
    <scope>NUCLEOTIDE SEQUENCE [LARGE SCALE GENOMIC DNA]</scope>
</reference>
<keyword evidence="7" id="KW-1185">Reference proteome</keyword>
<dbReference type="InterPro" id="IPR015943">
    <property type="entry name" value="WD40/YVTN_repeat-like_dom_sf"/>
</dbReference>
<keyword evidence="2" id="KW-0677">Repeat</keyword>
<sequence>MIGGQNNQCVCVCLPGVWPEGSDGTDINALIRSHNRKVIALADDFCKVHLFQYPCARPKAPSHKYSAHSSHVTNVTFMHNDSHLVSTGGKDTSVMQWRLVEKTPSLVPSDSSLSLGEGLLHNSILRAAIPAVPLTPTPTEPVAMPTATPTPPTVLDLTSDPTAAHCGGVALVTPPPTPTTPTTNGRQESSPETSPPAELTPPPSDSTLSLKDSLDPSDDTATPSDEGRPFTPPS</sequence>
<evidence type="ECO:0000256" key="1">
    <source>
        <dbReference type="ARBA" id="ARBA00022574"/>
    </source>
</evidence>
<dbReference type="GO" id="GO:0072686">
    <property type="term" value="C:mitotic spindle"/>
    <property type="evidence" value="ECO:0007669"/>
    <property type="project" value="TreeGrafter"/>
</dbReference>
<evidence type="ECO:0000313" key="7">
    <source>
        <dbReference type="Proteomes" id="UP000314982"/>
    </source>
</evidence>
<dbReference type="GO" id="GO:0008017">
    <property type="term" value="F:microtubule binding"/>
    <property type="evidence" value="ECO:0007669"/>
    <property type="project" value="TreeGrafter"/>
</dbReference>
<dbReference type="Pfam" id="PF23414">
    <property type="entry name" value="Beta-prop_EML_2"/>
    <property type="match status" value="1"/>
</dbReference>
<dbReference type="Proteomes" id="UP000314982">
    <property type="component" value="Unassembled WGS sequence"/>
</dbReference>
<feature type="domain" description="EML-like second beta-propeller" evidence="5">
    <location>
        <begin position="10"/>
        <end position="99"/>
    </location>
</feature>
<name>A0A4W5QDH9_9TELE</name>
<dbReference type="STRING" id="62062.ENSHHUP00000070529"/>
<evidence type="ECO:0000256" key="2">
    <source>
        <dbReference type="ARBA" id="ARBA00022737"/>
    </source>
</evidence>
<dbReference type="GO" id="GO:0000226">
    <property type="term" value="P:microtubule cytoskeleton organization"/>
    <property type="evidence" value="ECO:0007669"/>
    <property type="project" value="TreeGrafter"/>
</dbReference>
<feature type="region of interest" description="Disordered" evidence="4">
    <location>
        <begin position="162"/>
        <end position="234"/>
    </location>
</feature>
<dbReference type="PROSITE" id="PS50082">
    <property type="entry name" value="WD_REPEATS_2"/>
    <property type="match status" value="1"/>
</dbReference>
<dbReference type="InterPro" id="IPR036322">
    <property type="entry name" value="WD40_repeat_dom_sf"/>
</dbReference>
<evidence type="ECO:0000259" key="5">
    <source>
        <dbReference type="Pfam" id="PF23414"/>
    </source>
</evidence>
<dbReference type="SMART" id="SM00320">
    <property type="entry name" value="WD40"/>
    <property type="match status" value="1"/>
</dbReference>
<evidence type="ECO:0000256" key="4">
    <source>
        <dbReference type="SAM" id="MobiDB-lite"/>
    </source>
</evidence>
<keyword evidence="1 3" id="KW-0853">WD repeat</keyword>